<dbReference type="PANTHER" id="PTHR30093">
    <property type="entry name" value="GENERAL SECRETION PATHWAY PROTEIN G"/>
    <property type="match status" value="1"/>
</dbReference>
<dbReference type="PANTHER" id="PTHR30093:SF2">
    <property type="entry name" value="TYPE II SECRETION SYSTEM PROTEIN H"/>
    <property type="match status" value="1"/>
</dbReference>
<dbReference type="InterPro" id="IPR012902">
    <property type="entry name" value="N_methyl_site"/>
</dbReference>
<dbReference type="RefSeq" id="WP_077538651.1">
    <property type="nucleotide sequence ID" value="NZ_CP019633.1"/>
</dbReference>
<dbReference type="InterPro" id="IPR045584">
    <property type="entry name" value="Pilin-like"/>
</dbReference>
<organism evidence="1 2">
    <name type="scientific">Sedimentisphaera cyanobacteriorum</name>
    <dbReference type="NCBI Taxonomy" id="1940790"/>
    <lineage>
        <taxon>Bacteria</taxon>
        <taxon>Pseudomonadati</taxon>
        <taxon>Planctomycetota</taxon>
        <taxon>Phycisphaerae</taxon>
        <taxon>Sedimentisphaerales</taxon>
        <taxon>Sedimentisphaeraceae</taxon>
        <taxon>Sedimentisphaera</taxon>
    </lineage>
</organism>
<dbReference type="STRING" id="1940790.L21SP3_00177"/>
<dbReference type="AlphaFoldDB" id="A0A1Q2HMA1"/>
<dbReference type="OrthoDB" id="217153at2"/>
<dbReference type="SUPFAM" id="SSF54523">
    <property type="entry name" value="Pili subunits"/>
    <property type="match status" value="1"/>
</dbReference>
<dbReference type="Pfam" id="PF07963">
    <property type="entry name" value="N_methyl"/>
    <property type="match status" value="1"/>
</dbReference>
<dbReference type="NCBIfam" id="TIGR02532">
    <property type="entry name" value="IV_pilin_GFxxxE"/>
    <property type="match status" value="1"/>
</dbReference>
<reference evidence="2" key="1">
    <citation type="submission" date="2017-02" db="EMBL/GenBank/DDBJ databases">
        <title>Comparative genomics and description of representatives of a novel lineage of planctomycetes thriving in anoxic sediments.</title>
        <authorList>
            <person name="Spring S."/>
            <person name="Bunk B."/>
            <person name="Sproer C."/>
            <person name="Klenk H.-P."/>
        </authorList>
    </citation>
    <scope>NUCLEOTIDE SEQUENCE [LARGE SCALE GENOMIC DNA]</scope>
    <source>
        <strain evidence="2">L21-RPul-D3</strain>
    </source>
</reference>
<accession>A0A1Q2HMA1</accession>
<dbReference type="NCBIfam" id="TIGR04294">
    <property type="entry name" value="pre_pil_HX9DG"/>
    <property type="match status" value="1"/>
</dbReference>
<dbReference type="Proteomes" id="UP000188273">
    <property type="component" value="Chromosome"/>
</dbReference>
<evidence type="ECO:0000313" key="2">
    <source>
        <dbReference type="Proteomes" id="UP000188273"/>
    </source>
</evidence>
<evidence type="ECO:0000313" key="1">
    <source>
        <dbReference type="EMBL" id="AQQ08401.1"/>
    </source>
</evidence>
<protein>
    <submittedName>
        <fullName evidence="1">Type II secretion system protein G</fullName>
    </submittedName>
</protein>
<dbReference type="InterPro" id="IPR027558">
    <property type="entry name" value="Pre_pil_HX9DG_C"/>
</dbReference>
<dbReference type="EMBL" id="CP019633">
    <property type="protein sequence ID" value="AQQ08401.1"/>
    <property type="molecule type" value="Genomic_DNA"/>
</dbReference>
<sequence>MKKKAFTLIELLVVISIIALLMAVLMPALGRAREQAKSTVCQTRLKQWGVIWNIYTGKYGGSFPSANDMDKRYGINWPRGAWIIPLRHEWETNNDILRCPEAETPNEDGDYGDLDEAYWMGNTNVDEEEDLEVQEYASYGMNCWAFDEPPGAPDNIYQGREQKYYWRNITRVSRANTVPLFADAVWRGGGPHYERGETAIQPSQYNGSQAPQEVYNFNVSYEMAHFTVRRHPKGTNLLFMDGSVNKLSIKDLYHQKWHRRFDLHGRYSEEDTEVDWPEWIEDTTD</sequence>
<keyword evidence="2" id="KW-1185">Reference proteome</keyword>
<gene>
    <name evidence="1" type="ORF">L21SP3_00177</name>
</gene>
<proteinExistence type="predicted"/>
<dbReference type="Gene3D" id="3.30.700.10">
    <property type="entry name" value="Glycoprotein, Type 4 Pilin"/>
    <property type="match status" value="1"/>
</dbReference>
<name>A0A1Q2HMA1_9BACT</name>
<dbReference type="KEGG" id="pbu:L21SP3_00177"/>